<reference evidence="2 3" key="1">
    <citation type="submission" date="2024-07" db="EMBL/GenBank/DDBJ databases">
        <title>Section-level genome sequencing and comparative genomics of Aspergillus sections Usti and Cavernicolus.</title>
        <authorList>
            <consortium name="Lawrence Berkeley National Laboratory"/>
            <person name="Nybo J.L."/>
            <person name="Vesth T.C."/>
            <person name="Theobald S."/>
            <person name="Frisvad J.C."/>
            <person name="Larsen T.O."/>
            <person name="Kjaerboelling I."/>
            <person name="Rothschild-Mancinelli K."/>
            <person name="Lyhne E.K."/>
            <person name="Kogle M.E."/>
            <person name="Barry K."/>
            <person name="Clum A."/>
            <person name="Na H."/>
            <person name="Ledsgaard L."/>
            <person name="Lin J."/>
            <person name="Lipzen A."/>
            <person name="Kuo A."/>
            <person name="Riley R."/>
            <person name="Mondo S."/>
            <person name="Labutti K."/>
            <person name="Haridas S."/>
            <person name="Pangalinan J."/>
            <person name="Salamov A.A."/>
            <person name="Simmons B.A."/>
            <person name="Magnuson J.K."/>
            <person name="Chen J."/>
            <person name="Drula E."/>
            <person name="Henrissat B."/>
            <person name="Wiebenga A."/>
            <person name="Lubbers R.J."/>
            <person name="Gomes A.C."/>
            <person name="Macurrencykelacurrency M.R."/>
            <person name="Stajich J."/>
            <person name="Grigoriev I.V."/>
            <person name="Mortensen U.H."/>
            <person name="De Vries R.P."/>
            <person name="Baker S.E."/>
            <person name="Andersen M.R."/>
        </authorList>
    </citation>
    <scope>NUCLEOTIDE SEQUENCE [LARGE SCALE GENOMIC DNA]</scope>
    <source>
        <strain evidence="2 3">CBS 449.75</strain>
    </source>
</reference>
<dbReference type="Proteomes" id="UP001610432">
    <property type="component" value="Unassembled WGS sequence"/>
</dbReference>
<dbReference type="RefSeq" id="XP_070880410.1">
    <property type="nucleotide sequence ID" value="XM_071027616.1"/>
</dbReference>
<sequence>MIGKTLCDNAAPVKLQESSQQLTWKTWTSCSWGRPLSIRQQLPTPLAAVSGTNSESSASQSSDEGKPCWENEDPRAGPKWNLQPCDARCFGRGIKMCRGGHQSAAFPGRIRNCRHRSPRSLMSSVLQDRPIASQGSQVAPFPVSFPSLQKLSFAQRKDELLATIEALKALVRPTGGQD</sequence>
<evidence type="ECO:0000256" key="1">
    <source>
        <dbReference type="SAM" id="MobiDB-lite"/>
    </source>
</evidence>
<gene>
    <name evidence="2" type="ORF">BJX67DRAFT_338719</name>
</gene>
<feature type="region of interest" description="Disordered" evidence="1">
    <location>
        <begin position="47"/>
        <end position="80"/>
    </location>
</feature>
<evidence type="ECO:0000313" key="2">
    <source>
        <dbReference type="EMBL" id="KAL2859854.1"/>
    </source>
</evidence>
<proteinExistence type="predicted"/>
<comment type="caution">
    <text evidence="2">The sequence shown here is derived from an EMBL/GenBank/DDBJ whole genome shotgun (WGS) entry which is preliminary data.</text>
</comment>
<feature type="compositionally biased region" description="Basic and acidic residues" evidence="1">
    <location>
        <begin position="63"/>
        <end position="76"/>
    </location>
</feature>
<organism evidence="2 3">
    <name type="scientific">Aspergillus lucknowensis</name>
    <dbReference type="NCBI Taxonomy" id="176173"/>
    <lineage>
        <taxon>Eukaryota</taxon>
        <taxon>Fungi</taxon>
        <taxon>Dikarya</taxon>
        <taxon>Ascomycota</taxon>
        <taxon>Pezizomycotina</taxon>
        <taxon>Eurotiomycetes</taxon>
        <taxon>Eurotiomycetidae</taxon>
        <taxon>Eurotiales</taxon>
        <taxon>Aspergillaceae</taxon>
        <taxon>Aspergillus</taxon>
        <taxon>Aspergillus subgen. Nidulantes</taxon>
    </lineage>
</organism>
<dbReference type="GeneID" id="98142688"/>
<feature type="compositionally biased region" description="Low complexity" evidence="1">
    <location>
        <begin position="50"/>
        <end position="62"/>
    </location>
</feature>
<name>A0ABR4L5N3_9EURO</name>
<accession>A0ABR4L5N3</accession>
<evidence type="ECO:0000313" key="3">
    <source>
        <dbReference type="Proteomes" id="UP001610432"/>
    </source>
</evidence>
<protein>
    <submittedName>
        <fullName evidence="2">Uncharacterized protein</fullName>
    </submittedName>
</protein>
<keyword evidence="3" id="KW-1185">Reference proteome</keyword>
<dbReference type="EMBL" id="JBFXLQ010000099">
    <property type="protein sequence ID" value="KAL2859854.1"/>
    <property type="molecule type" value="Genomic_DNA"/>
</dbReference>